<dbReference type="GO" id="GO:0016747">
    <property type="term" value="F:acyltransferase activity, transferring groups other than amino-acyl groups"/>
    <property type="evidence" value="ECO:0007669"/>
    <property type="project" value="InterPro"/>
</dbReference>
<evidence type="ECO:0000259" key="3">
    <source>
        <dbReference type="PROSITE" id="PS51186"/>
    </source>
</evidence>
<dbReference type="PROSITE" id="PS51186">
    <property type="entry name" value="GNAT"/>
    <property type="match status" value="1"/>
</dbReference>
<accession>A0A9X2SXF2</accession>
<dbReference type="InterPro" id="IPR000182">
    <property type="entry name" value="GNAT_dom"/>
</dbReference>
<dbReference type="CDD" id="cd04301">
    <property type="entry name" value="NAT_SF"/>
    <property type="match status" value="1"/>
</dbReference>
<evidence type="ECO:0000313" key="5">
    <source>
        <dbReference type="Proteomes" id="UP001142175"/>
    </source>
</evidence>
<dbReference type="AlphaFoldDB" id="A0A9X2SXF2"/>
<comment type="caution">
    <text evidence="4">The sequence shown here is derived from an EMBL/GenBank/DDBJ whole genome shotgun (WGS) entry which is preliminary data.</text>
</comment>
<sequence length="157" mass="17859">MSDSLKMVRTNSQNPDFISLVRQLDAYLAVTDGDEHAFYDQFNKIQNIKNVIVLYENQIPVGCGAIKEFATDTMEVKRMFVKPEYRGKGIAGKILAELETWAFEMGYSKCVLETGKRQVEAVALYMKSGYRIIPNYGQYIGMDNSICFEKVLEIKAT</sequence>
<evidence type="ECO:0000313" key="4">
    <source>
        <dbReference type="EMBL" id="MCR9013519.1"/>
    </source>
</evidence>
<reference evidence="4" key="1">
    <citation type="submission" date="2022-08" db="EMBL/GenBank/DDBJ databases">
        <authorList>
            <person name="Zhang D."/>
        </authorList>
    </citation>
    <scope>NUCLEOTIDE SEQUENCE</scope>
    <source>
        <strain evidence="4">XJ19-11</strain>
    </source>
</reference>
<gene>
    <name evidence="4" type="ORF">NU887_00660</name>
</gene>
<dbReference type="PANTHER" id="PTHR43877">
    <property type="entry name" value="AMINOALKYLPHOSPHONATE N-ACETYLTRANSFERASE-RELATED-RELATED"/>
    <property type="match status" value="1"/>
</dbReference>
<dbReference type="PANTHER" id="PTHR43877:SF2">
    <property type="entry name" value="AMINOALKYLPHOSPHONATE N-ACETYLTRANSFERASE-RELATED"/>
    <property type="match status" value="1"/>
</dbReference>
<dbReference type="Gene3D" id="3.40.630.30">
    <property type="match status" value="1"/>
</dbReference>
<dbReference type="EMBL" id="JANSUY010000001">
    <property type="protein sequence ID" value="MCR9013519.1"/>
    <property type="molecule type" value="Genomic_DNA"/>
</dbReference>
<dbReference type="RefSeq" id="WP_258421421.1">
    <property type="nucleotide sequence ID" value="NZ_JANSUY010000001.1"/>
</dbReference>
<feature type="domain" description="N-acetyltransferase" evidence="3">
    <location>
        <begin position="6"/>
        <end position="153"/>
    </location>
</feature>
<dbReference type="InterPro" id="IPR050832">
    <property type="entry name" value="Bact_Acetyltransf"/>
</dbReference>
<protein>
    <submittedName>
        <fullName evidence="4">GNAT family N-acetyltransferase</fullName>
    </submittedName>
</protein>
<name>A0A9X2SXF2_9BACT</name>
<dbReference type="SUPFAM" id="SSF55729">
    <property type="entry name" value="Acyl-CoA N-acyltransferases (Nat)"/>
    <property type="match status" value="1"/>
</dbReference>
<dbReference type="Pfam" id="PF00583">
    <property type="entry name" value="Acetyltransf_1"/>
    <property type="match status" value="1"/>
</dbReference>
<proteinExistence type="predicted"/>
<keyword evidence="2" id="KW-0012">Acyltransferase</keyword>
<evidence type="ECO:0000256" key="1">
    <source>
        <dbReference type="ARBA" id="ARBA00022679"/>
    </source>
</evidence>
<dbReference type="Proteomes" id="UP001142175">
    <property type="component" value="Unassembled WGS sequence"/>
</dbReference>
<keyword evidence="1" id="KW-0808">Transferase</keyword>
<evidence type="ECO:0000256" key="2">
    <source>
        <dbReference type="ARBA" id="ARBA00023315"/>
    </source>
</evidence>
<keyword evidence="5" id="KW-1185">Reference proteome</keyword>
<organism evidence="4 5">
    <name type="scientific">Aquiflexum gelatinilyticum</name>
    <dbReference type="NCBI Taxonomy" id="2961943"/>
    <lineage>
        <taxon>Bacteria</taxon>
        <taxon>Pseudomonadati</taxon>
        <taxon>Bacteroidota</taxon>
        <taxon>Cytophagia</taxon>
        <taxon>Cytophagales</taxon>
        <taxon>Cyclobacteriaceae</taxon>
        <taxon>Aquiflexum</taxon>
    </lineage>
</organism>
<dbReference type="InterPro" id="IPR016181">
    <property type="entry name" value="Acyl_CoA_acyltransferase"/>
</dbReference>